<comment type="caution">
    <text evidence="12">The sequence shown here is derived from an EMBL/GenBank/DDBJ whole genome shotgun (WGS) entry which is preliminary data.</text>
</comment>
<feature type="transmembrane region" description="Helical" evidence="11">
    <location>
        <begin position="22"/>
        <end position="41"/>
    </location>
</feature>
<evidence type="ECO:0000256" key="9">
    <source>
        <dbReference type="ARBA" id="ARBA00023136"/>
    </source>
</evidence>
<dbReference type="RefSeq" id="WP_176066074.1">
    <property type="nucleotide sequence ID" value="NZ_BJTG01000006.1"/>
</dbReference>
<dbReference type="GO" id="GO:0005886">
    <property type="term" value="C:plasma membrane"/>
    <property type="evidence" value="ECO:0007669"/>
    <property type="project" value="UniProtKB-SubCell"/>
</dbReference>
<dbReference type="Pfam" id="PF01098">
    <property type="entry name" value="FTSW_RODA_SPOVE"/>
    <property type="match status" value="1"/>
</dbReference>
<keyword evidence="5 11" id="KW-0812">Transmembrane</keyword>
<evidence type="ECO:0000256" key="6">
    <source>
        <dbReference type="ARBA" id="ARBA00022960"/>
    </source>
</evidence>
<evidence type="ECO:0000256" key="2">
    <source>
        <dbReference type="ARBA" id="ARBA00022475"/>
    </source>
</evidence>
<dbReference type="PANTHER" id="PTHR30474">
    <property type="entry name" value="CELL CYCLE PROTEIN"/>
    <property type="match status" value="1"/>
</dbReference>
<dbReference type="GO" id="GO:0009252">
    <property type="term" value="P:peptidoglycan biosynthetic process"/>
    <property type="evidence" value="ECO:0007669"/>
    <property type="project" value="UniProtKB-UniRule"/>
</dbReference>
<feature type="transmembrane region" description="Helical" evidence="11">
    <location>
        <begin position="171"/>
        <end position="188"/>
    </location>
</feature>
<evidence type="ECO:0000256" key="8">
    <source>
        <dbReference type="ARBA" id="ARBA00022989"/>
    </source>
</evidence>
<evidence type="ECO:0000313" key="13">
    <source>
        <dbReference type="Proteomes" id="UP000503640"/>
    </source>
</evidence>
<dbReference type="EC" id="2.4.99.28" evidence="11"/>
<dbReference type="InterPro" id="IPR001182">
    <property type="entry name" value="FtsW/RodA"/>
</dbReference>
<keyword evidence="9 11" id="KW-0472">Membrane</keyword>
<feature type="transmembrane region" description="Helical" evidence="11">
    <location>
        <begin position="146"/>
        <end position="165"/>
    </location>
</feature>
<evidence type="ECO:0000256" key="11">
    <source>
        <dbReference type="HAMAP-Rule" id="MF_02079"/>
    </source>
</evidence>
<gene>
    <name evidence="11 12" type="primary">rodA</name>
    <name evidence="12" type="ORF">AMYX_27150</name>
</gene>
<comment type="subcellular location">
    <subcellularLocation>
        <location evidence="11">Cell membrane</location>
        <topology evidence="11">Multi-pass membrane protein</topology>
    </subcellularLocation>
    <subcellularLocation>
        <location evidence="1">Membrane</location>
        <topology evidence="1">Multi-pass membrane protein</topology>
    </subcellularLocation>
</comment>
<feature type="transmembrane region" description="Helical" evidence="11">
    <location>
        <begin position="78"/>
        <end position="98"/>
    </location>
</feature>
<dbReference type="PANTHER" id="PTHR30474:SF1">
    <property type="entry name" value="PEPTIDOGLYCAN GLYCOSYLTRANSFERASE MRDB"/>
    <property type="match status" value="1"/>
</dbReference>
<feature type="transmembrane region" description="Helical" evidence="11">
    <location>
        <begin position="53"/>
        <end position="72"/>
    </location>
</feature>
<keyword evidence="6 11" id="KW-0133">Cell shape</keyword>
<dbReference type="GO" id="GO:0071555">
    <property type="term" value="P:cell wall organization"/>
    <property type="evidence" value="ECO:0007669"/>
    <property type="project" value="UniProtKB-KW"/>
</dbReference>
<dbReference type="NCBIfam" id="TIGR02210">
    <property type="entry name" value="rodA_shape"/>
    <property type="match status" value="1"/>
</dbReference>
<comment type="similarity">
    <text evidence="11">Belongs to the SEDS family. MrdB/RodA subfamily.</text>
</comment>
<dbReference type="UniPathway" id="UPA00219"/>
<feature type="transmembrane region" description="Helical" evidence="11">
    <location>
        <begin position="350"/>
        <end position="370"/>
    </location>
</feature>
<organism evidence="12 13">
    <name type="scientific">Anaeromyxobacter diazotrophicus</name>
    <dbReference type="NCBI Taxonomy" id="2590199"/>
    <lineage>
        <taxon>Bacteria</taxon>
        <taxon>Pseudomonadati</taxon>
        <taxon>Myxococcota</taxon>
        <taxon>Myxococcia</taxon>
        <taxon>Myxococcales</taxon>
        <taxon>Cystobacterineae</taxon>
        <taxon>Anaeromyxobacteraceae</taxon>
        <taxon>Anaeromyxobacter</taxon>
    </lineage>
</organism>
<dbReference type="AlphaFoldDB" id="A0A7I9VNI4"/>
<evidence type="ECO:0000256" key="5">
    <source>
        <dbReference type="ARBA" id="ARBA00022692"/>
    </source>
</evidence>
<keyword evidence="10 11" id="KW-0961">Cell wall biogenesis/degradation</keyword>
<evidence type="ECO:0000256" key="10">
    <source>
        <dbReference type="ARBA" id="ARBA00023316"/>
    </source>
</evidence>
<dbReference type="PROSITE" id="PS00428">
    <property type="entry name" value="FTSW_RODA_SPOVE"/>
    <property type="match status" value="1"/>
</dbReference>
<evidence type="ECO:0000256" key="3">
    <source>
        <dbReference type="ARBA" id="ARBA00022676"/>
    </source>
</evidence>
<keyword evidence="4 11" id="KW-0808">Transferase</keyword>
<keyword evidence="2 11" id="KW-1003">Cell membrane</keyword>
<comment type="pathway">
    <text evidence="11">Cell wall biogenesis; peptidoglycan biosynthesis.</text>
</comment>
<dbReference type="GO" id="GO:0051301">
    <property type="term" value="P:cell division"/>
    <property type="evidence" value="ECO:0007669"/>
    <property type="project" value="InterPro"/>
</dbReference>
<evidence type="ECO:0000256" key="1">
    <source>
        <dbReference type="ARBA" id="ARBA00004141"/>
    </source>
</evidence>
<dbReference type="EMBL" id="BJTG01000006">
    <property type="protein sequence ID" value="GEJ57974.1"/>
    <property type="molecule type" value="Genomic_DNA"/>
</dbReference>
<dbReference type="GO" id="GO:0015648">
    <property type="term" value="F:lipid-linked peptidoglycan transporter activity"/>
    <property type="evidence" value="ECO:0007669"/>
    <property type="project" value="TreeGrafter"/>
</dbReference>
<evidence type="ECO:0000313" key="12">
    <source>
        <dbReference type="EMBL" id="GEJ57974.1"/>
    </source>
</evidence>
<dbReference type="Proteomes" id="UP000503640">
    <property type="component" value="Unassembled WGS sequence"/>
</dbReference>
<keyword evidence="8 11" id="KW-1133">Transmembrane helix</keyword>
<feature type="transmembrane region" description="Helical" evidence="11">
    <location>
        <begin position="283"/>
        <end position="305"/>
    </location>
</feature>
<feature type="transmembrane region" description="Helical" evidence="11">
    <location>
        <begin position="312"/>
        <end position="330"/>
    </location>
</feature>
<protein>
    <recommendedName>
        <fullName evidence="11">Peptidoglycan glycosyltransferase RodA</fullName>
        <shortName evidence="11">PGT</shortName>
        <ecNumber evidence="11">2.4.99.28</ecNumber>
    </recommendedName>
    <alternativeName>
        <fullName evidence="11">Cell elongation protein RodA</fullName>
    </alternativeName>
    <alternativeName>
        <fullName evidence="11">Cell wall polymerase</fullName>
    </alternativeName>
    <alternativeName>
        <fullName evidence="11">Peptidoglycan polymerase</fullName>
        <shortName evidence="11">PG polymerase</shortName>
    </alternativeName>
</protein>
<sequence>MALDLSLPRAGVPSQRRAFTHYPWHVAFLVLGIAALGVWNLASASRSAHAPVWISQLSWMGAGAAVALALGLVDYRRFMRGAYVFYAVVVLLLVATALKGRVVMGARRWLAIGPMNLQPSELAKIAVMVALARWFHMDAAKRKDGYGLFGLVVPGVITLVPALLILKQPDLGTALIVVAVGATMILFAKVRWQTLVAVGAVVVVGAVFAYPHLKPYQKKRVETFLNPEGDVLGAGYHATQSMIAVGSGQALGKGWAQGTQTLLSFLPEQHTDFIFSVWAEEHGFVGCLLLLALYYALVVSALGIAGNARDRFGHFLAVGVTAMLFWHAFINMGMVTGVMPVVGVTLPLMSYGGSSVMAVLIGIGLLNNVASRRFVN</sequence>
<keyword evidence="7 11" id="KW-0573">Peptidoglycan synthesis</keyword>
<dbReference type="HAMAP" id="MF_02079">
    <property type="entry name" value="PGT_RodA"/>
    <property type="match status" value="1"/>
</dbReference>
<dbReference type="InterPro" id="IPR011923">
    <property type="entry name" value="RodA/MrdB"/>
</dbReference>
<evidence type="ECO:0000256" key="7">
    <source>
        <dbReference type="ARBA" id="ARBA00022984"/>
    </source>
</evidence>
<comment type="function">
    <text evidence="11">Peptidoglycan polymerase that is essential for cell wall elongation.</text>
</comment>
<evidence type="ECO:0000256" key="4">
    <source>
        <dbReference type="ARBA" id="ARBA00022679"/>
    </source>
</evidence>
<proteinExistence type="inferred from homology"/>
<dbReference type="GO" id="GO:0032153">
    <property type="term" value="C:cell division site"/>
    <property type="evidence" value="ECO:0007669"/>
    <property type="project" value="TreeGrafter"/>
</dbReference>
<keyword evidence="3 11" id="KW-0328">Glycosyltransferase</keyword>
<dbReference type="GO" id="GO:0008955">
    <property type="term" value="F:peptidoglycan glycosyltransferase activity"/>
    <property type="evidence" value="ECO:0007669"/>
    <property type="project" value="UniProtKB-UniRule"/>
</dbReference>
<name>A0A7I9VNI4_9BACT</name>
<comment type="catalytic activity">
    <reaction evidence="11">
        <text>[GlcNAc-(1-&gt;4)-Mur2Ac(oyl-L-Ala-gamma-D-Glu-L-Lys-D-Ala-D-Ala)](n)-di-trans,octa-cis-undecaprenyl diphosphate + beta-D-GlcNAc-(1-&gt;4)-Mur2Ac(oyl-L-Ala-gamma-D-Glu-L-Lys-D-Ala-D-Ala)-di-trans,octa-cis-undecaprenyl diphosphate = [GlcNAc-(1-&gt;4)-Mur2Ac(oyl-L-Ala-gamma-D-Glu-L-Lys-D-Ala-D-Ala)](n+1)-di-trans,octa-cis-undecaprenyl diphosphate + di-trans,octa-cis-undecaprenyl diphosphate + H(+)</text>
        <dbReference type="Rhea" id="RHEA:23708"/>
        <dbReference type="Rhea" id="RHEA-COMP:9602"/>
        <dbReference type="Rhea" id="RHEA-COMP:9603"/>
        <dbReference type="ChEBI" id="CHEBI:15378"/>
        <dbReference type="ChEBI" id="CHEBI:58405"/>
        <dbReference type="ChEBI" id="CHEBI:60033"/>
        <dbReference type="ChEBI" id="CHEBI:78435"/>
        <dbReference type="EC" id="2.4.99.28"/>
    </reaction>
</comment>
<dbReference type="GO" id="GO:0008360">
    <property type="term" value="P:regulation of cell shape"/>
    <property type="evidence" value="ECO:0007669"/>
    <property type="project" value="UniProtKB-KW"/>
</dbReference>
<accession>A0A7I9VNI4</accession>
<reference evidence="13" key="1">
    <citation type="journal article" date="2020" name="Appl. Environ. Microbiol.">
        <title>Diazotrophic Anaeromyxobacter Isolates from Soils.</title>
        <authorList>
            <person name="Masuda Y."/>
            <person name="Yamanaka H."/>
            <person name="Xu Z.X."/>
            <person name="Shiratori Y."/>
            <person name="Aono T."/>
            <person name="Amachi S."/>
            <person name="Senoo K."/>
            <person name="Itoh H."/>
        </authorList>
    </citation>
    <scope>NUCLEOTIDE SEQUENCE [LARGE SCALE GENOMIC DNA]</scope>
    <source>
        <strain evidence="13">R267</strain>
    </source>
</reference>
<dbReference type="InterPro" id="IPR018365">
    <property type="entry name" value="Cell_cycle_FtsW-rel_CS"/>
</dbReference>
<feature type="transmembrane region" description="Helical" evidence="11">
    <location>
        <begin position="195"/>
        <end position="213"/>
    </location>
</feature>
<keyword evidence="13" id="KW-1185">Reference proteome</keyword>